<proteinExistence type="predicted"/>
<organism evidence="1 2">
    <name type="scientific">Lepraria neglecta</name>
    <dbReference type="NCBI Taxonomy" id="209136"/>
    <lineage>
        <taxon>Eukaryota</taxon>
        <taxon>Fungi</taxon>
        <taxon>Dikarya</taxon>
        <taxon>Ascomycota</taxon>
        <taxon>Pezizomycotina</taxon>
        <taxon>Lecanoromycetes</taxon>
        <taxon>OSLEUM clade</taxon>
        <taxon>Lecanoromycetidae</taxon>
        <taxon>Lecanorales</taxon>
        <taxon>Lecanorineae</taxon>
        <taxon>Stereocaulaceae</taxon>
        <taxon>Lepraria</taxon>
    </lineage>
</organism>
<protein>
    <submittedName>
        <fullName evidence="1">Uncharacterized protein</fullName>
    </submittedName>
</protein>
<dbReference type="Proteomes" id="UP001276659">
    <property type="component" value="Unassembled WGS sequence"/>
</dbReference>
<sequence>MLTIAQADFTINAEIADWNDLFKGKAEEHQGIGRLHSQQYKVACDYQTFCSDIRDVRIPGTKNHRLFSSSHPQQYPRIRLAMVGSKLPGHEQLHSLEQDMSGLDNLVSRVSNFLITFKGGEPDGQRLDLAANVQFRGFLDPNPSKPGIIFEVAYLEGGEKAQKLLCTPDEPRPSVVVLFKFLEMEASRDEYEDMTAEVHSCDPEDESMTVIFETGHSLPQIPRNRFSLEEVFGNISTVNNTLHLQNHPEENKNQHQKAKLGELPYGFLELLKKKVPNDELAKLPIRCITHAVRDALEVKVNQDLYHAKAMSKGKDGSRDSGYA</sequence>
<evidence type="ECO:0000313" key="2">
    <source>
        <dbReference type="Proteomes" id="UP001276659"/>
    </source>
</evidence>
<evidence type="ECO:0000313" key="1">
    <source>
        <dbReference type="EMBL" id="KAK3177081.1"/>
    </source>
</evidence>
<dbReference type="AlphaFoldDB" id="A0AAD9ZEX4"/>
<name>A0AAD9ZEX4_9LECA</name>
<dbReference type="EMBL" id="JASNWA010000004">
    <property type="protein sequence ID" value="KAK3177081.1"/>
    <property type="molecule type" value="Genomic_DNA"/>
</dbReference>
<keyword evidence="2" id="KW-1185">Reference proteome</keyword>
<comment type="caution">
    <text evidence="1">The sequence shown here is derived from an EMBL/GenBank/DDBJ whole genome shotgun (WGS) entry which is preliminary data.</text>
</comment>
<reference evidence="1" key="1">
    <citation type="submission" date="2022-11" db="EMBL/GenBank/DDBJ databases">
        <title>Chromosomal genome sequence assembly and mating type (MAT) locus characterization of the leprose asexual lichenized fungus Lepraria neglecta (Nyl.) Erichsen.</title>
        <authorList>
            <person name="Allen J.L."/>
            <person name="Pfeffer B."/>
        </authorList>
    </citation>
    <scope>NUCLEOTIDE SEQUENCE</scope>
    <source>
        <strain evidence="1">Allen 5258</strain>
    </source>
</reference>
<gene>
    <name evidence="1" type="ORF">OEA41_008409</name>
</gene>
<accession>A0AAD9ZEX4</accession>